<evidence type="ECO:0000313" key="3">
    <source>
        <dbReference type="EMBL" id="EOA36392.1"/>
    </source>
</evidence>
<dbReference type="AlphaFoldDB" id="R0GKE1"/>
<dbReference type="Pfam" id="PF02713">
    <property type="entry name" value="DUF220"/>
    <property type="match status" value="1"/>
</dbReference>
<accession>R0GKE1</accession>
<proteinExistence type="predicted"/>
<keyword evidence="4" id="KW-1185">Reference proteome</keyword>
<evidence type="ECO:0000259" key="2">
    <source>
        <dbReference type="Pfam" id="PF02713"/>
    </source>
</evidence>
<reference evidence="4" key="1">
    <citation type="journal article" date="2013" name="Nat. Genet.">
        <title>The Capsella rubella genome and the genomic consequences of rapid mating system evolution.</title>
        <authorList>
            <person name="Slotte T."/>
            <person name="Hazzouri K.M."/>
            <person name="Agren J.A."/>
            <person name="Koenig D."/>
            <person name="Maumus F."/>
            <person name="Guo Y.L."/>
            <person name="Steige K."/>
            <person name="Platts A.E."/>
            <person name="Escobar J.S."/>
            <person name="Newman L.K."/>
            <person name="Wang W."/>
            <person name="Mandakova T."/>
            <person name="Vello E."/>
            <person name="Smith L.M."/>
            <person name="Henz S.R."/>
            <person name="Steffen J."/>
            <person name="Takuno S."/>
            <person name="Brandvain Y."/>
            <person name="Coop G."/>
            <person name="Andolfatto P."/>
            <person name="Hu T.T."/>
            <person name="Blanchette M."/>
            <person name="Clark R.M."/>
            <person name="Quesneville H."/>
            <person name="Nordborg M."/>
            <person name="Gaut B.S."/>
            <person name="Lysak M.A."/>
            <person name="Jenkins J."/>
            <person name="Grimwood J."/>
            <person name="Chapman J."/>
            <person name="Prochnik S."/>
            <person name="Shu S."/>
            <person name="Rokhsar D."/>
            <person name="Schmutz J."/>
            <person name="Weigel D."/>
            <person name="Wright S.I."/>
        </authorList>
    </citation>
    <scope>NUCLEOTIDE SEQUENCE [LARGE SCALE GENOMIC DNA]</scope>
    <source>
        <strain evidence="4">cv. Monte Gargano</strain>
    </source>
</reference>
<feature type="region of interest" description="Disordered" evidence="1">
    <location>
        <begin position="1"/>
        <end position="33"/>
    </location>
</feature>
<dbReference type="Proteomes" id="UP000029121">
    <property type="component" value="Unassembled WGS sequence"/>
</dbReference>
<gene>
    <name evidence="3" type="ORF">CARUB_v10010830mg</name>
</gene>
<evidence type="ECO:0000256" key="1">
    <source>
        <dbReference type="SAM" id="MobiDB-lite"/>
    </source>
</evidence>
<protein>
    <recommendedName>
        <fullName evidence="2">DUF220 domain-containing protein</fullName>
    </recommendedName>
</protein>
<organism evidence="3 4">
    <name type="scientific">Capsella rubella</name>
    <dbReference type="NCBI Taxonomy" id="81985"/>
    <lineage>
        <taxon>Eukaryota</taxon>
        <taxon>Viridiplantae</taxon>
        <taxon>Streptophyta</taxon>
        <taxon>Embryophyta</taxon>
        <taxon>Tracheophyta</taxon>
        <taxon>Spermatophyta</taxon>
        <taxon>Magnoliopsida</taxon>
        <taxon>eudicotyledons</taxon>
        <taxon>Gunneridae</taxon>
        <taxon>Pentapetalae</taxon>
        <taxon>rosids</taxon>
        <taxon>malvids</taxon>
        <taxon>Brassicales</taxon>
        <taxon>Brassicaceae</taxon>
        <taxon>Camelineae</taxon>
        <taxon>Capsella</taxon>
    </lineage>
</organism>
<feature type="non-terminal residue" evidence="3">
    <location>
        <position position="1"/>
    </location>
</feature>
<dbReference type="EMBL" id="KB870805">
    <property type="protein sequence ID" value="EOA36392.1"/>
    <property type="molecule type" value="Genomic_DNA"/>
</dbReference>
<dbReference type="OrthoDB" id="1080013at2759"/>
<dbReference type="PANTHER" id="PTHR31385:SF6">
    <property type="entry name" value="DUF220 DOMAIN-CONTAINING PROTEIN-RELATED"/>
    <property type="match status" value="1"/>
</dbReference>
<dbReference type="PANTHER" id="PTHR31385">
    <property type="entry name" value="PUTATIVE (DUF220)-RELATED"/>
    <property type="match status" value="1"/>
</dbReference>
<evidence type="ECO:0000313" key="4">
    <source>
        <dbReference type="Proteomes" id="UP000029121"/>
    </source>
</evidence>
<name>R0GKE1_9BRAS</name>
<dbReference type="KEGG" id="crb:17897759"/>
<dbReference type="eggNOG" id="ENOG502QUTS">
    <property type="taxonomic scope" value="Eukaryota"/>
</dbReference>
<dbReference type="STRING" id="81985.R0GKE1"/>
<dbReference type="InterPro" id="IPR003863">
    <property type="entry name" value="DUF220"/>
</dbReference>
<sequence>AESKRSVNADTNSESEKDRNNQEQNYDQEDMKKQLELWSAGEKTHPWYDAPPKVKVTTKKGLCHMNIEMTLGWIPDGVFELFTNPNDGPLFFDMNKHGRQLLEYKSRKVLKKDGPRQIVKVKQALAWDFLWWSGSIPIELIVDENKKDFTAKYKKQKMMFMKVFQGSYKVEPLYADSVRLCKHMDPKSLQEYKTCSGGQGRIASKVTMDQYFQPYPPFNMPPFSWFIRNITINTTKTLLKMLQHGSVVLRE</sequence>
<feature type="domain" description="DUF220" evidence="2">
    <location>
        <begin position="133"/>
        <end position="205"/>
    </location>
</feature>